<dbReference type="Proteomes" id="UP000013827">
    <property type="component" value="Unassembled WGS sequence"/>
</dbReference>
<dbReference type="EnsemblProtists" id="EOD14199">
    <property type="protein sequence ID" value="EOD14199"/>
    <property type="gene ID" value="EMIHUDRAFT_256646"/>
</dbReference>
<proteinExistence type="predicted"/>
<evidence type="ECO:0000256" key="1">
    <source>
        <dbReference type="SAM" id="Coils"/>
    </source>
</evidence>
<keyword evidence="2" id="KW-0812">Transmembrane</keyword>
<keyword evidence="4" id="KW-1185">Reference proteome</keyword>
<evidence type="ECO:0008006" key="5">
    <source>
        <dbReference type="Google" id="ProtNLM"/>
    </source>
</evidence>
<dbReference type="GeneID" id="17280674"/>
<name>A0A0D3KI19_EMIH1</name>
<dbReference type="RefSeq" id="XP_005766628.1">
    <property type="nucleotide sequence ID" value="XM_005766571.1"/>
</dbReference>
<feature type="coiled-coil region" evidence="1">
    <location>
        <begin position="4"/>
        <end position="33"/>
    </location>
</feature>
<protein>
    <recommendedName>
        <fullName evidence="5">SMODS and SLOG-associating 2TM effector domain-containing protein</fullName>
    </recommendedName>
</protein>
<organism evidence="3 4">
    <name type="scientific">Emiliania huxleyi (strain CCMP1516)</name>
    <dbReference type="NCBI Taxonomy" id="280463"/>
    <lineage>
        <taxon>Eukaryota</taxon>
        <taxon>Haptista</taxon>
        <taxon>Haptophyta</taxon>
        <taxon>Prymnesiophyceae</taxon>
        <taxon>Isochrysidales</taxon>
        <taxon>Noelaerhabdaceae</taxon>
        <taxon>Emiliania</taxon>
    </lineage>
</organism>
<sequence>MASTDALELKVASLEARLKARELEATVASLEKRLAGPSGENKQETKDRAHKAMREAVRAFDHQLRIFGTFGAVLQISALLLSLAIALSSALLDESSARVSATVLAAVSSFLLGVDVTCGISKQAAYADKSSRTLSSILKKCEGGTLDATVVQTELDHALLQPEPSLLARACGCCSVSNSRVAARDLPR</sequence>
<keyword evidence="2" id="KW-1133">Transmembrane helix</keyword>
<evidence type="ECO:0000313" key="3">
    <source>
        <dbReference type="EnsemblProtists" id="EOD35404"/>
    </source>
</evidence>
<dbReference type="EnsemblProtists" id="EOD35404">
    <property type="protein sequence ID" value="EOD35404"/>
    <property type="gene ID" value="EMIHUDRAFT_201468"/>
</dbReference>
<dbReference type="GeneID" id="17260350"/>
<evidence type="ECO:0000256" key="2">
    <source>
        <dbReference type="SAM" id="Phobius"/>
    </source>
</evidence>
<dbReference type="RefSeq" id="XP_005787833.1">
    <property type="nucleotide sequence ID" value="XM_005787776.1"/>
</dbReference>
<dbReference type="HOGENOM" id="CLU_1443504_0_0_1"/>
<keyword evidence="2" id="KW-0472">Membrane</keyword>
<keyword evidence="1" id="KW-0175">Coiled coil</keyword>
<accession>A0A0D3KI19</accession>
<feature type="transmembrane region" description="Helical" evidence="2">
    <location>
        <begin position="99"/>
        <end position="120"/>
    </location>
</feature>
<dbReference type="KEGG" id="ehx:EMIHUDRAFT_256646"/>
<reference evidence="4" key="1">
    <citation type="journal article" date="2013" name="Nature">
        <title>Pan genome of the phytoplankton Emiliania underpins its global distribution.</title>
        <authorList>
            <person name="Read B.A."/>
            <person name="Kegel J."/>
            <person name="Klute M.J."/>
            <person name="Kuo A."/>
            <person name="Lefebvre S.C."/>
            <person name="Maumus F."/>
            <person name="Mayer C."/>
            <person name="Miller J."/>
            <person name="Monier A."/>
            <person name="Salamov A."/>
            <person name="Young J."/>
            <person name="Aguilar M."/>
            <person name="Claverie J.M."/>
            <person name="Frickenhaus S."/>
            <person name="Gonzalez K."/>
            <person name="Herman E.K."/>
            <person name="Lin Y.C."/>
            <person name="Napier J."/>
            <person name="Ogata H."/>
            <person name="Sarno A.F."/>
            <person name="Shmutz J."/>
            <person name="Schroeder D."/>
            <person name="de Vargas C."/>
            <person name="Verret F."/>
            <person name="von Dassow P."/>
            <person name="Valentin K."/>
            <person name="Van de Peer Y."/>
            <person name="Wheeler G."/>
            <person name="Dacks J.B."/>
            <person name="Delwiche C.F."/>
            <person name="Dyhrman S.T."/>
            <person name="Glockner G."/>
            <person name="John U."/>
            <person name="Richards T."/>
            <person name="Worden A.Z."/>
            <person name="Zhang X."/>
            <person name="Grigoriev I.V."/>
            <person name="Allen A.E."/>
            <person name="Bidle K."/>
            <person name="Borodovsky M."/>
            <person name="Bowler C."/>
            <person name="Brownlee C."/>
            <person name="Cock J.M."/>
            <person name="Elias M."/>
            <person name="Gladyshev V.N."/>
            <person name="Groth M."/>
            <person name="Guda C."/>
            <person name="Hadaegh A."/>
            <person name="Iglesias-Rodriguez M.D."/>
            <person name="Jenkins J."/>
            <person name="Jones B.M."/>
            <person name="Lawson T."/>
            <person name="Leese F."/>
            <person name="Lindquist E."/>
            <person name="Lobanov A."/>
            <person name="Lomsadze A."/>
            <person name="Malik S.B."/>
            <person name="Marsh M.E."/>
            <person name="Mackinder L."/>
            <person name="Mock T."/>
            <person name="Mueller-Roeber B."/>
            <person name="Pagarete A."/>
            <person name="Parker M."/>
            <person name="Probert I."/>
            <person name="Quesneville H."/>
            <person name="Raines C."/>
            <person name="Rensing S.A."/>
            <person name="Riano-Pachon D.M."/>
            <person name="Richier S."/>
            <person name="Rokitta S."/>
            <person name="Shiraiwa Y."/>
            <person name="Soanes D.M."/>
            <person name="van der Giezen M."/>
            <person name="Wahlund T.M."/>
            <person name="Williams B."/>
            <person name="Wilson W."/>
            <person name="Wolfe G."/>
            <person name="Wurch L.L."/>
        </authorList>
    </citation>
    <scope>NUCLEOTIDE SEQUENCE</scope>
</reference>
<feature type="transmembrane region" description="Helical" evidence="2">
    <location>
        <begin position="64"/>
        <end position="87"/>
    </location>
</feature>
<dbReference type="PaxDb" id="2903-EOD14199"/>
<evidence type="ECO:0000313" key="4">
    <source>
        <dbReference type="Proteomes" id="UP000013827"/>
    </source>
</evidence>
<dbReference type="AlphaFoldDB" id="A0A0D3KI19"/>
<dbReference type="KEGG" id="ehx:EMIHUDRAFT_201468"/>
<reference evidence="3" key="2">
    <citation type="submission" date="2024-10" db="UniProtKB">
        <authorList>
            <consortium name="EnsemblProtists"/>
        </authorList>
    </citation>
    <scope>IDENTIFICATION</scope>
</reference>